<dbReference type="PANTHER" id="PTHR11608">
    <property type="entry name" value="BIFUNCTIONAL PROTEIN PYRR"/>
    <property type="match status" value="1"/>
</dbReference>
<dbReference type="InterPro" id="IPR029057">
    <property type="entry name" value="PRTase-like"/>
</dbReference>
<keyword evidence="3" id="KW-0328">Glycosyltransferase</keyword>
<feature type="domain" description="Phosphoribosyltransferase" evidence="2">
    <location>
        <begin position="32"/>
        <end position="167"/>
    </location>
</feature>
<dbReference type="GO" id="GO:0004845">
    <property type="term" value="F:uracil phosphoribosyltransferase activity"/>
    <property type="evidence" value="ECO:0007669"/>
    <property type="project" value="UniProtKB-EC"/>
</dbReference>
<evidence type="ECO:0000313" key="4">
    <source>
        <dbReference type="Proteomes" id="UP000004200"/>
    </source>
</evidence>
<sequence length="216" mass="23906">MPSTPWRPPSFWKPGFVSKTDIWKDAGEVDTAIARMADDLTALIAERGIQDPLMIGIHTGGVWVADRLHERLGITDPIGHLDISFYRDDFTRIGMHPQVRPSYLPLGVDDRNLILVDDVLQSGRTIRAALNVLFDYGRPASVILATLAERDGRELPIAPDVVGLHAKLEHDEQIKLSGPEPLLMLRGKTPRHAADKPNPSRKSGQDSRTQSDSDPT</sequence>
<dbReference type="Pfam" id="PF00156">
    <property type="entry name" value="Pribosyltran"/>
    <property type="match status" value="1"/>
</dbReference>
<dbReference type="InterPro" id="IPR050137">
    <property type="entry name" value="PyrR_bifunctional"/>
</dbReference>
<dbReference type="InterPro" id="IPR000836">
    <property type="entry name" value="PRTase_dom"/>
</dbReference>
<keyword evidence="4" id="KW-1185">Reference proteome</keyword>
<dbReference type="SUPFAM" id="SSF53271">
    <property type="entry name" value="PRTase-like"/>
    <property type="match status" value="1"/>
</dbReference>
<dbReference type="NCBIfam" id="NF003545">
    <property type="entry name" value="PRK05205.1-1"/>
    <property type="match status" value="1"/>
</dbReference>
<dbReference type="STRING" id="765913.ThidrDRAFT_2092"/>
<dbReference type="PATRIC" id="fig|765913.3.peg.2129"/>
<dbReference type="AlphaFoldDB" id="G2E1C9"/>
<dbReference type="CDD" id="cd06223">
    <property type="entry name" value="PRTases_typeI"/>
    <property type="match status" value="1"/>
</dbReference>
<dbReference type="EMBL" id="AFWT01000013">
    <property type="protein sequence ID" value="EGV31226.1"/>
    <property type="molecule type" value="Genomic_DNA"/>
</dbReference>
<dbReference type="EC" id="2.4.2.9" evidence="3"/>
<organism evidence="3 4">
    <name type="scientific">Thiorhodococcus drewsii AZ1</name>
    <dbReference type="NCBI Taxonomy" id="765913"/>
    <lineage>
        <taxon>Bacteria</taxon>
        <taxon>Pseudomonadati</taxon>
        <taxon>Pseudomonadota</taxon>
        <taxon>Gammaproteobacteria</taxon>
        <taxon>Chromatiales</taxon>
        <taxon>Chromatiaceae</taxon>
        <taxon>Thiorhodococcus</taxon>
    </lineage>
</organism>
<dbReference type="eggNOG" id="COG2065">
    <property type="taxonomic scope" value="Bacteria"/>
</dbReference>
<comment type="caution">
    <text evidence="3">The sequence shown here is derived from an EMBL/GenBank/DDBJ whole genome shotgun (WGS) entry which is preliminary data.</text>
</comment>
<dbReference type="PANTHER" id="PTHR11608:SF0">
    <property type="entry name" value="BIFUNCTIONAL PROTEIN PYRR"/>
    <property type="match status" value="1"/>
</dbReference>
<dbReference type="Proteomes" id="UP000004200">
    <property type="component" value="Unassembled WGS sequence"/>
</dbReference>
<dbReference type="Gene3D" id="3.40.50.2020">
    <property type="match status" value="1"/>
</dbReference>
<evidence type="ECO:0000259" key="2">
    <source>
        <dbReference type="Pfam" id="PF00156"/>
    </source>
</evidence>
<feature type="region of interest" description="Disordered" evidence="1">
    <location>
        <begin position="177"/>
        <end position="216"/>
    </location>
</feature>
<proteinExistence type="predicted"/>
<gene>
    <name evidence="3" type="ORF">ThidrDRAFT_2092</name>
</gene>
<evidence type="ECO:0000256" key="1">
    <source>
        <dbReference type="SAM" id="MobiDB-lite"/>
    </source>
</evidence>
<evidence type="ECO:0000313" key="3">
    <source>
        <dbReference type="EMBL" id="EGV31226.1"/>
    </source>
</evidence>
<accession>G2E1C9</accession>
<protein>
    <submittedName>
        <fullName evidence="3">Uracil phosphoribosyltransferase</fullName>
        <ecNumber evidence="3">2.4.2.9</ecNumber>
    </submittedName>
</protein>
<feature type="compositionally biased region" description="Basic and acidic residues" evidence="1">
    <location>
        <begin position="203"/>
        <end position="216"/>
    </location>
</feature>
<keyword evidence="3" id="KW-0808">Transferase</keyword>
<reference evidence="3 4" key="1">
    <citation type="submission" date="2011-06" db="EMBL/GenBank/DDBJ databases">
        <title>The draft genome of Thiorhodococcus drewsii AZ1.</title>
        <authorList>
            <consortium name="US DOE Joint Genome Institute (JGI-PGF)"/>
            <person name="Lucas S."/>
            <person name="Han J."/>
            <person name="Lapidus A."/>
            <person name="Cheng J.-F."/>
            <person name="Goodwin L."/>
            <person name="Pitluck S."/>
            <person name="Peters L."/>
            <person name="Land M.L."/>
            <person name="Hauser L."/>
            <person name="Vogl K."/>
            <person name="Liu Z."/>
            <person name="Imhoff J."/>
            <person name="Thiel V."/>
            <person name="Frigaard N.-U."/>
            <person name="Bryant D.A."/>
            <person name="Woyke T.J."/>
        </authorList>
    </citation>
    <scope>NUCLEOTIDE SEQUENCE [LARGE SCALE GENOMIC DNA]</scope>
    <source>
        <strain evidence="3 4">AZ1</strain>
    </source>
</reference>
<name>G2E1C9_9GAMM</name>